<dbReference type="PANTHER" id="PTHR46229:SF2">
    <property type="entry name" value="BOLA-LIKE PROTEIN 1"/>
    <property type="match status" value="1"/>
</dbReference>
<dbReference type="RefSeq" id="WP_049992880.1">
    <property type="nucleotide sequence ID" value="NZ_CP031310.1"/>
</dbReference>
<dbReference type="KEGG" id="hsn:DV733_15540"/>
<keyword evidence="3" id="KW-1185">Reference proteome</keyword>
<dbReference type="AlphaFoldDB" id="A0A4D6HF15"/>
<reference evidence="2 3" key="1">
    <citation type="journal article" date="2019" name="Nat. Commun.">
        <title>A new type of DNA phosphorothioation-based antiviral system in archaea.</title>
        <authorList>
            <person name="Xiong L."/>
            <person name="Liu S."/>
            <person name="Chen S."/>
            <person name="Xiao Y."/>
            <person name="Zhu B."/>
            <person name="Gao Y."/>
            <person name="Zhang Y."/>
            <person name="Chen B."/>
            <person name="Luo J."/>
            <person name="Deng Z."/>
            <person name="Chen X."/>
            <person name="Wang L."/>
            <person name="Chen S."/>
        </authorList>
    </citation>
    <scope>NUCLEOTIDE SEQUENCE [LARGE SCALE GENOMIC DNA]</scope>
    <source>
        <strain evidence="2 3">CBA1105</strain>
    </source>
</reference>
<dbReference type="STRING" id="1457250.GCA_000755225_01985"/>
<name>A0A4D6HF15_9EURY</name>
<accession>A0A4D6HF15</accession>
<dbReference type="PIRSF" id="PIRSF003113">
    <property type="entry name" value="BolA"/>
    <property type="match status" value="1"/>
</dbReference>
<sequence length="88" mass="9540">MNPEDVERVIEDALPDAHARVTTPRPNDTDHLAAEVVSPAFEGKSLVDQHSLVYDAVDEHLTTDIHALKVTTYTPEKAPPDAPDQSGA</sequence>
<dbReference type="Pfam" id="PF01722">
    <property type="entry name" value="BolA"/>
    <property type="match status" value="1"/>
</dbReference>
<evidence type="ECO:0000313" key="3">
    <source>
        <dbReference type="Proteomes" id="UP000296706"/>
    </source>
</evidence>
<dbReference type="InterPro" id="IPR036065">
    <property type="entry name" value="BolA-like_sf"/>
</dbReference>
<gene>
    <name evidence="2" type="ORF">DV733_15540</name>
</gene>
<dbReference type="InterPro" id="IPR002634">
    <property type="entry name" value="BolA"/>
</dbReference>
<dbReference type="InterPro" id="IPR050961">
    <property type="entry name" value="BolA/IbaG_stress_morph_reg"/>
</dbReference>
<dbReference type="Proteomes" id="UP000296706">
    <property type="component" value="Chromosome"/>
</dbReference>
<evidence type="ECO:0000256" key="1">
    <source>
        <dbReference type="ARBA" id="ARBA00005578"/>
    </source>
</evidence>
<dbReference type="Gene3D" id="3.30.300.90">
    <property type="entry name" value="BolA-like"/>
    <property type="match status" value="1"/>
</dbReference>
<protein>
    <submittedName>
        <fullName evidence="2">BolA family transcriptional regulator</fullName>
    </submittedName>
</protein>
<dbReference type="PANTHER" id="PTHR46229">
    <property type="entry name" value="BOLA TRANSCRIPTION REGULATOR"/>
    <property type="match status" value="1"/>
</dbReference>
<evidence type="ECO:0000313" key="2">
    <source>
        <dbReference type="EMBL" id="QCC52553.1"/>
    </source>
</evidence>
<dbReference type="EMBL" id="CP031310">
    <property type="protein sequence ID" value="QCC52553.1"/>
    <property type="molecule type" value="Genomic_DNA"/>
</dbReference>
<organism evidence="2 3">
    <name type="scientific">Halapricum salinum</name>
    <dbReference type="NCBI Taxonomy" id="1457250"/>
    <lineage>
        <taxon>Archaea</taxon>
        <taxon>Methanobacteriati</taxon>
        <taxon>Methanobacteriota</taxon>
        <taxon>Stenosarchaea group</taxon>
        <taxon>Halobacteria</taxon>
        <taxon>Halobacteriales</taxon>
        <taxon>Haloarculaceae</taxon>
        <taxon>Halapricum</taxon>
    </lineage>
</organism>
<dbReference type="SUPFAM" id="SSF82657">
    <property type="entry name" value="BolA-like"/>
    <property type="match status" value="1"/>
</dbReference>
<dbReference type="OrthoDB" id="155092at2157"/>
<proteinExistence type="inferred from homology"/>
<dbReference type="GeneID" id="39849302"/>
<comment type="similarity">
    <text evidence="1">Belongs to the BolA/IbaG family.</text>
</comment>